<dbReference type="Gene3D" id="3.40.1370.10">
    <property type="match status" value="1"/>
</dbReference>
<comment type="caution">
    <text evidence="8">The sequence shown here is derived from an EMBL/GenBank/DDBJ whole genome shotgun (WGS) entry which is preliminary data.</text>
</comment>
<keyword evidence="6" id="KW-0694">RNA-binding</keyword>
<evidence type="ECO:0000256" key="2">
    <source>
        <dbReference type="ARBA" id="ARBA00011838"/>
    </source>
</evidence>
<evidence type="ECO:0000313" key="9">
    <source>
        <dbReference type="Proteomes" id="UP000317863"/>
    </source>
</evidence>
<comment type="function">
    <text evidence="6">One of the primary rRNA binding proteins, this protein initially binds near the 5'-end of the 23S rRNA. It is important during the early stages of 50S assembly. It makes multiple contacts with different domains of the 23S rRNA in the assembled 50S subunit and ribosome.</text>
</comment>
<protein>
    <recommendedName>
        <fullName evidence="5 6">Large ribosomal subunit protein uL4</fullName>
    </recommendedName>
</protein>
<keyword evidence="9" id="KW-1185">Reference proteome</keyword>
<dbReference type="PANTHER" id="PTHR10746">
    <property type="entry name" value="50S RIBOSOMAL PROTEIN L4"/>
    <property type="match status" value="1"/>
</dbReference>
<dbReference type="GO" id="GO:1990904">
    <property type="term" value="C:ribonucleoprotein complex"/>
    <property type="evidence" value="ECO:0007669"/>
    <property type="project" value="UniProtKB-KW"/>
</dbReference>
<dbReference type="AlphaFoldDB" id="A0A544QUC4"/>
<organism evidence="8 9">
    <name type="scientific">Peptacetobacter hominis</name>
    <dbReference type="NCBI Taxonomy" id="2743610"/>
    <lineage>
        <taxon>Bacteria</taxon>
        <taxon>Bacillati</taxon>
        <taxon>Bacillota</taxon>
        <taxon>Clostridia</taxon>
        <taxon>Peptostreptococcales</taxon>
        <taxon>Peptostreptococcaceae</taxon>
        <taxon>Peptacetobacter</taxon>
    </lineage>
</organism>
<evidence type="ECO:0000313" key="8">
    <source>
        <dbReference type="EMBL" id="TQQ84298.1"/>
    </source>
</evidence>
<evidence type="ECO:0000256" key="6">
    <source>
        <dbReference type="HAMAP-Rule" id="MF_01328"/>
    </source>
</evidence>
<dbReference type="Proteomes" id="UP000317863">
    <property type="component" value="Unassembled WGS sequence"/>
</dbReference>
<dbReference type="GO" id="GO:0003735">
    <property type="term" value="F:structural constituent of ribosome"/>
    <property type="evidence" value="ECO:0007669"/>
    <property type="project" value="InterPro"/>
</dbReference>
<keyword evidence="3 6" id="KW-0689">Ribosomal protein</keyword>
<evidence type="ECO:0000256" key="3">
    <source>
        <dbReference type="ARBA" id="ARBA00022980"/>
    </source>
</evidence>
<dbReference type="OrthoDB" id="9803201at2"/>
<evidence type="ECO:0000256" key="4">
    <source>
        <dbReference type="ARBA" id="ARBA00023274"/>
    </source>
</evidence>
<evidence type="ECO:0000256" key="5">
    <source>
        <dbReference type="ARBA" id="ARBA00035244"/>
    </source>
</evidence>
<comment type="similarity">
    <text evidence="1 6">Belongs to the universal ribosomal protein uL4 family.</text>
</comment>
<dbReference type="HAMAP" id="MF_01328_B">
    <property type="entry name" value="Ribosomal_uL4_B"/>
    <property type="match status" value="1"/>
</dbReference>
<keyword evidence="6" id="KW-0699">rRNA-binding</keyword>
<name>A0A544QUC4_9FIRM</name>
<proteinExistence type="inferred from homology"/>
<dbReference type="InterPro" id="IPR002136">
    <property type="entry name" value="Ribosomal_uL4"/>
</dbReference>
<accession>A0A544QUC4</accession>
<comment type="subunit">
    <text evidence="2 6">Part of the 50S ribosomal subunit.</text>
</comment>
<feature type="compositionally biased region" description="Basic residues" evidence="7">
    <location>
        <begin position="60"/>
        <end position="71"/>
    </location>
</feature>
<dbReference type="GO" id="GO:0006412">
    <property type="term" value="P:translation"/>
    <property type="evidence" value="ECO:0007669"/>
    <property type="project" value="UniProtKB-UniRule"/>
</dbReference>
<reference evidence="8 9" key="1">
    <citation type="submission" date="2019-02" db="EMBL/GenBank/DDBJ databases">
        <title>Peptostreptococcaceae bacterium ZHW00191 nov., a new bacterium isolated from the human gut.</title>
        <authorList>
            <person name="Zhou H.-W."/>
            <person name="Chen X.-J."/>
        </authorList>
    </citation>
    <scope>NUCLEOTIDE SEQUENCE [LARGE SCALE GENOMIC DNA]</scope>
    <source>
        <strain evidence="8 9">ZHW00191</strain>
    </source>
</reference>
<dbReference type="RefSeq" id="WP_142536276.1">
    <property type="nucleotide sequence ID" value="NZ_SGJB01000012.1"/>
</dbReference>
<dbReference type="Pfam" id="PF00573">
    <property type="entry name" value="Ribosomal_L4"/>
    <property type="match status" value="1"/>
</dbReference>
<dbReference type="SUPFAM" id="SSF52166">
    <property type="entry name" value="Ribosomal protein L4"/>
    <property type="match status" value="1"/>
</dbReference>
<evidence type="ECO:0000256" key="7">
    <source>
        <dbReference type="SAM" id="MobiDB-lite"/>
    </source>
</evidence>
<evidence type="ECO:0000256" key="1">
    <source>
        <dbReference type="ARBA" id="ARBA00010528"/>
    </source>
</evidence>
<comment type="function">
    <text evidence="6">Forms part of the polypeptide exit tunnel.</text>
</comment>
<dbReference type="PANTHER" id="PTHR10746:SF6">
    <property type="entry name" value="LARGE RIBOSOMAL SUBUNIT PROTEIN UL4M"/>
    <property type="match status" value="1"/>
</dbReference>
<dbReference type="GO" id="GO:0005840">
    <property type="term" value="C:ribosome"/>
    <property type="evidence" value="ECO:0007669"/>
    <property type="project" value="UniProtKB-KW"/>
</dbReference>
<dbReference type="GO" id="GO:0019843">
    <property type="term" value="F:rRNA binding"/>
    <property type="evidence" value="ECO:0007669"/>
    <property type="project" value="UniProtKB-UniRule"/>
</dbReference>
<gene>
    <name evidence="6" type="primary">rplD</name>
    <name evidence="8" type="ORF">EXD82_07395</name>
</gene>
<dbReference type="NCBIfam" id="TIGR03953">
    <property type="entry name" value="rplD_bact"/>
    <property type="match status" value="1"/>
</dbReference>
<dbReference type="InterPro" id="IPR013005">
    <property type="entry name" value="Ribosomal_uL4-like"/>
</dbReference>
<dbReference type="EMBL" id="SGJB01000012">
    <property type="protein sequence ID" value="TQQ84298.1"/>
    <property type="molecule type" value="Genomic_DNA"/>
</dbReference>
<feature type="region of interest" description="Disordered" evidence="7">
    <location>
        <begin position="45"/>
        <end position="77"/>
    </location>
</feature>
<keyword evidence="4 6" id="KW-0687">Ribonucleoprotein</keyword>
<sequence>MPKINVMNVQGQNVGEIELCDSIFNVEVNSHVLYEAVKCQLANRRQGTQSAKTRAEVRGGGRKPWKQKGTGRARQGSTRSVQWVGGGVAFAPKPRSYKYTLPKKVRRLAMKCALSSKVQNNEIIVLDALNMDAPKTKEFAAILNNIKASKKALVVMADKNENVIKSARNIEGVQTSLVNTLNVYDILNHDTFVITTDAVKKVEEVYA</sequence>
<dbReference type="InterPro" id="IPR023574">
    <property type="entry name" value="Ribosomal_uL4_dom_sf"/>
</dbReference>